<dbReference type="PROSITE" id="PS01124">
    <property type="entry name" value="HTH_ARAC_FAMILY_2"/>
    <property type="match status" value="1"/>
</dbReference>
<dbReference type="Proteomes" id="UP000319578">
    <property type="component" value="Unassembled WGS sequence"/>
</dbReference>
<dbReference type="PRINTS" id="PR00032">
    <property type="entry name" value="HTHARAC"/>
</dbReference>
<keyword evidence="6" id="KW-1185">Reference proteome</keyword>
<dbReference type="SUPFAM" id="SSF46689">
    <property type="entry name" value="Homeodomain-like"/>
    <property type="match status" value="2"/>
</dbReference>
<sequence>MPMYMKIILPQLELHKIESTFENTPHVHDDQFQVTIPVQGTCFFTHESKAVKLPAGEGLILHPRDRHSFHIGPDAGVIIIRVKDGCMYDQEREKGFDPALRQQFDPVAWTMLFRHWITGMLALDHSEKLAEEELELQVLAHLQRLLSGSGASEIAPRLKTGTDTHLSRVLEYIHAHFTEELSVDLLAALARQSRFHFIRSFKSATGQTPYQYVLQLRIGKAKELLQRSSATVTDISFALGFSSPSQFFRIFAKQVGATPEQYRSGTR</sequence>
<evidence type="ECO:0000256" key="1">
    <source>
        <dbReference type="ARBA" id="ARBA00023015"/>
    </source>
</evidence>
<name>A0ABQ0TH05_9BACL</name>
<dbReference type="SMART" id="SM00342">
    <property type="entry name" value="HTH_ARAC"/>
    <property type="match status" value="1"/>
</dbReference>
<dbReference type="EMBL" id="BJON01000003">
    <property type="protein sequence ID" value="GED67181.1"/>
    <property type="molecule type" value="Genomic_DNA"/>
</dbReference>
<dbReference type="InterPro" id="IPR020449">
    <property type="entry name" value="Tscrpt_reg_AraC-type_HTH"/>
</dbReference>
<feature type="domain" description="HTH araC/xylS-type" evidence="4">
    <location>
        <begin position="167"/>
        <end position="265"/>
    </location>
</feature>
<gene>
    <name evidence="5" type="ORF">BRE01_08830</name>
</gene>
<reference evidence="5 6" key="1">
    <citation type="submission" date="2019-06" db="EMBL/GenBank/DDBJ databases">
        <title>Whole genome shotgun sequence of Brevibacillus reuszeri NBRC 15719.</title>
        <authorList>
            <person name="Hosoyama A."/>
            <person name="Uohara A."/>
            <person name="Ohji S."/>
            <person name="Ichikawa N."/>
        </authorList>
    </citation>
    <scope>NUCLEOTIDE SEQUENCE [LARGE SCALE GENOMIC DNA]</scope>
    <source>
        <strain evidence="5 6">NBRC 15719</strain>
    </source>
</reference>
<accession>A0ABQ0TH05</accession>
<evidence type="ECO:0000313" key="5">
    <source>
        <dbReference type="EMBL" id="GED67181.1"/>
    </source>
</evidence>
<keyword evidence="3" id="KW-0804">Transcription</keyword>
<proteinExistence type="predicted"/>
<dbReference type="CDD" id="cd02208">
    <property type="entry name" value="cupin_RmlC-like"/>
    <property type="match status" value="1"/>
</dbReference>
<organism evidence="5 6">
    <name type="scientific">Brevibacillus reuszeri</name>
    <dbReference type="NCBI Taxonomy" id="54915"/>
    <lineage>
        <taxon>Bacteria</taxon>
        <taxon>Bacillati</taxon>
        <taxon>Bacillota</taxon>
        <taxon>Bacilli</taxon>
        <taxon>Bacillales</taxon>
        <taxon>Paenibacillaceae</taxon>
        <taxon>Brevibacillus</taxon>
    </lineage>
</organism>
<keyword evidence="1" id="KW-0805">Transcription regulation</keyword>
<evidence type="ECO:0000259" key="4">
    <source>
        <dbReference type="PROSITE" id="PS01124"/>
    </source>
</evidence>
<dbReference type="InterPro" id="IPR009057">
    <property type="entry name" value="Homeodomain-like_sf"/>
</dbReference>
<dbReference type="InterPro" id="IPR018062">
    <property type="entry name" value="HTH_AraC-typ_CS"/>
</dbReference>
<evidence type="ECO:0000256" key="3">
    <source>
        <dbReference type="ARBA" id="ARBA00023163"/>
    </source>
</evidence>
<dbReference type="Pfam" id="PF12833">
    <property type="entry name" value="HTH_18"/>
    <property type="match status" value="1"/>
</dbReference>
<keyword evidence="2" id="KW-0238">DNA-binding</keyword>
<dbReference type="InterPro" id="IPR014710">
    <property type="entry name" value="RmlC-like_jellyroll"/>
</dbReference>
<dbReference type="Gene3D" id="1.10.10.60">
    <property type="entry name" value="Homeodomain-like"/>
    <property type="match status" value="2"/>
</dbReference>
<protein>
    <recommendedName>
        <fullName evidence="4">HTH araC/xylS-type domain-containing protein</fullName>
    </recommendedName>
</protein>
<evidence type="ECO:0000256" key="2">
    <source>
        <dbReference type="ARBA" id="ARBA00023125"/>
    </source>
</evidence>
<dbReference type="PROSITE" id="PS00041">
    <property type="entry name" value="HTH_ARAC_FAMILY_1"/>
    <property type="match status" value="1"/>
</dbReference>
<evidence type="ECO:0000313" key="6">
    <source>
        <dbReference type="Proteomes" id="UP000319578"/>
    </source>
</evidence>
<dbReference type="SUPFAM" id="SSF51182">
    <property type="entry name" value="RmlC-like cupins"/>
    <property type="match status" value="1"/>
</dbReference>
<dbReference type="InterPro" id="IPR011051">
    <property type="entry name" value="RmlC_Cupin_sf"/>
</dbReference>
<dbReference type="Pfam" id="PF02311">
    <property type="entry name" value="AraC_binding"/>
    <property type="match status" value="1"/>
</dbReference>
<dbReference type="InterPro" id="IPR003313">
    <property type="entry name" value="AraC-bd"/>
</dbReference>
<dbReference type="InterPro" id="IPR018060">
    <property type="entry name" value="HTH_AraC"/>
</dbReference>
<dbReference type="PANTHER" id="PTHR46796">
    <property type="entry name" value="HTH-TYPE TRANSCRIPTIONAL ACTIVATOR RHAS-RELATED"/>
    <property type="match status" value="1"/>
</dbReference>
<comment type="caution">
    <text evidence="5">The sequence shown here is derived from an EMBL/GenBank/DDBJ whole genome shotgun (WGS) entry which is preliminary data.</text>
</comment>
<dbReference type="Gene3D" id="2.60.120.10">
    <property type="entry name" value="Jelly Rolls"/>
    <property type="match status" value="1"/>
</dbReference>
<dbReference type="InterPro" id="IPR050204">
    <property type="entry name" value="AraC_XylS_family_regulators"/>
</dbReference>